<gene>
    <name evidence="1" type="ORF">ERS852514_00384</name>
</gene>
<organism evidence="1 2">
    <name type="scientific">Collinsella aerofaciens</name>
    <dbReference type="NCBI Taxonomy" id="74426"/>
    <lineage>
        <taxon>Bacteria</taxon>
        <taxon>Bacillati</taxon>
        <taxon>Actinomycetota</taxon>
        <taxon>Coriobacteriia</taxon>
        <taxon>Coriobacteriales</taxon>
        <taxon>Coriobacteriaceae</taxon>
        <taxon>Collinsella</taxon>
    </lineage>
</organism>
<evidence type="ECO:0000313" key="1">
    <source>
        <dbReference type="EMBL" id="CUO88266.1"/>
    </source>
</evidence>
<proteinExistence type="predicted"/>
<dbReference type="InterPro" id="IPR010985">
    <property type="entry name" value="Ribbon_hlx_hlx"/>
</dbReference>
<dbReference type="AlphaFoldDB" id="A0A174IQ31"/>
<evidence type="ECO:0008006" key="3">
    <source>
        <dbReference type="Google" id="ProtNLM"/>
    </source>
</evidence>
<dbReference type="EMBL" id="CZAQ01000004">
    <property type="protein sequence ID" value="CUO88266.1"/>
    <property type="molecule type" value="Genomic_DNA"/>
</dbReference>
<dbReference type="SUPFAM" id="SSF47598">
    <property type="entry name" value="Ribbon-helix-helix"/>
    <property type="match status" value="1"/>
</dbReference>
<evidence type="ECO:0000313" key="2">
    <source>
        <dbReference type="Proteomes" id="UP000095454"/>
    </source>
</evidence>
<protein>
    <recommendedName>
        <fullName evidence="3">CopG family transcriptional regulator</fullName>
    </recommendedName>
</protein>
<reference evidence="1 2" key="1">
    <citation type="submission" date="2015-09" db="EMBL/GenBank/DDBJ databases">
        <authorList>
            <consortium name="Pathogen Informatics"/>
        </authorList>
    </citation>
    <scope>NUCLEOTIDE SEQUENCE [LARGE SCALE GENOMIC DNA]</scope>
    <source>
        <strain evidence="1 2">2789STDY5834902</strain>
    </source>
</reference>
<name>A0A174IQ31_9ACTN</name>
<accession>A0A174IQ31</accession>
<sequence length="102" mass="10670">MGSAKGSMMGKTYTAANGQVVTDEMIDAWCESYERGEFPDGEHTVGGIVHGRPPLSGEGTATLSVKIPLGMKEAIRRRAAAEGMTPSEFARAALSEKLLAAG</sequence>
<dbReference type="GO" id="GO:0006355">
    <property type="term" value="P:regulation of DNA-templated transcription"/>
    <property type="evidence" value="ECO:0007669"/>
    <property type="project" value="InterPro"/>
</dbReference>
<dbReference type="Proteomes" id="UP000095454">
    <property type="component" value="Unassembled WGS sequence"/>
</dbReference>